<name>A0AAX6GB71_IRIPA</name>
<accession>A0AAX6GB71</accession>
<comment type="caution">
    <text evidence="1">The sequence shown here is derived from an EMBL/GenBank/DDBJ whole genome shotgun (WGS) entry which is preliminary data.</text>
</comment>
<protein>
    <submittedName>
        <fullName evidence="1">Uncharacterized protein</fullName>
    </submittedName>
</protein>
<organism evidence="1 2">
    <name type="scientific">Iris pallida</name>
    <name type="common">Sweet iris</name>
    <dbReference type="NCBI Taxonomy" id="29817"/>
    <lineage>
        <taxon>Eukaryota</taxon>
        <taxon>Viridiplantae</taxon>
        <taxon>Streptophyta</taxon>
        <taxon>Embryophyta</taxon>
        <taxon>Tracheophyta</taxon>
        <taxon>Spermatophyta</taxon>
        <taxon>Magnoliopsida</taxon>
        <taxon>Liliopsida</taxon>
        <taxon>Asparagales</taxon>
        <taxon>Iridaceae</taxon>
        <taxon>Iridoideae</taxon>
        <taxon>Irideae</taxon>
        <taxon>Iris</taxon>
    </lineage>
</organism>
<evidence type="ECO:0000313" key="1">
    <source>
        <dbReference type="EMBL" id="KAJ6825964.1"/>
    </source>
</evidence>
<reference evidence="1" key="2">
    <citation type="submission" date="2023-04" db="EMBL/GenBank/DDBJ databases">
        <authorList>
            <person name="Bruccoleri R.E."/>
            <person name="Oakeley E.J."/>
            <person name="Faust A.-M."/>
            <person name="Dessus-Babus S."/>
            <person name="Altorfer M."/>
            <person name="Burckhardt D."/>
            <person name="Oertli M."/>
            <person name="Naumann U."/>
            <person name="Petersen F."/>
            <person name="Wong J."/>
        </authorList>
    </citation>
    <scope>NUCLEOTIDE SEQUENCE</scope>
    <source>
        <strain evidence="1">GSM-AAB239-AS_SAM_17_03QT</strain>
        <tissue evidence="1">Leaf</tissue>
    </source>
</reference>
<keyword evidence="2" id="KW-1185">Reference proteome</keyword>
<dbReference type="EMBL" id="JANAVB010021398">
    <property type="protein sequence ID" value="KAJ6825964.1"/>
    <property type="molecule type" value="Genomic_DNA"/>
</dbReference>
<evidence type="ECO:0000313" key="2">
    <source>
        <dbReference type="Proteomes" id="UP001140949"/>
    </source>
</evidence>
<sequence length="63" mass="7019">MTDAVVAARALPGPCRRATLFDTVHCTLAEGPPRYRRVVEPSPSSTRRRGCRCFEVQSRAFPD</sequence>
<dbReference type="Proteomes" id="UP001140949">
    <property type="component" value="Unassembled WGS sequence"/>
</dbReference>
<proteinExistence type="predicted"/>
<dbReference type="AlphaFoldDB" id="A0AAX6GB71"/>
<gene>
    <name evidence="1" type="ORF">M6B38_375105</name>
</gene>
<reference evidence="1" key="1">
    <citation type="journal article" date="2023" name="GigaByte">
        <title>Genome assembly of the bearded iris, Iris pallida Lam.</title>
        <authorList>
            <person name="Bruccoleri R.E."/>
            <person name="Oakeley E.J."/>
            <person name="Faust A.M.E."/>
            <person name="Altorfer M."/>
            <person name="Dessus-Babus S."/>
            <person name="Burckhardt D."/>
            <person name="Oertli M."/>
            <person name="Naumann U."/>
            <person name="Petersen F."/>
            <person name="Wong J."/>
        </authorList>
    </citation>
    <scope>NUCLEOTIDE SEQUENCE</scope>
    <source>
        <strain evidence="1">GSM-AAB239-AS_SAM_17_03QT</strain>
    </source>
</reference>